<organism evidence="3">
    <name type="scientific">Guillardia theta (strain CCMP2712)</name>
    <name type="common">Cryptophyte</name>
    <dbReference type="NCBI Taxonomy" id="905079"/>
    <lineage>
        <taxon>Eukaryota</taxon>
        <taxon>Cryptophyceae</taxon>
        <taxon>Pyrenomonadales</taxon>
        <taxon>Geminigeraceae</taxon>
        <taxon>Guillardia</taxon>
    </lineage>
</organism>
<evidence type="ECO:0000313" key="5">
    <source>
        <dbReference type="Proteomes" id="UP000011087"/>
    </source>
</evidence>
<dbReference type="KEGG" id="gtt:GUITHDRAFT_165189"/>
<dbReference type="GeneID" id="17295345"/>
<dbReference type="RefSeq" id="XP_005825539.1">
    <property type="nucleotide sequence ID" value="XM_005825482.1"/>
</dbReference>
<dbReference type="InterPro" id="IPR009686">
    <property type="entry name" value="Senescence/spartin_C"/>
</dbReference>
<feature type="compositionally biased region" description="Polar residues" evidence="1">
    <location>
        <begin position="39"/>
        <end position="55"/>
    </location>
</feature>
<dbReference type="Pfam" id="PF17820">
    <property type="entry name" value="PDZ_6"/>
    <property type="match status" value="1"/>
</dbReference>
<reference evidence="3 5" key="1">
    <citation type="journal article" date="2012" name="Nature">
        <title>Algal genomes reveal evolutionary mosaicism and the fate of nucleomorphs.</title>
        <authorList>
            <consortium name="DOE Joint Genome Institute"/>
            <person name="Curtis B.A."/>
            <person name="Tanifuji G."/>
            <person name="Burki F."/>
            <person name="Gruber A."/>
            <person name="Irimia M."/>
            <person name="Maruyama S."/>
            <person name="Arias M.C."/>
            <person name="Ball S.G."/>
            <person name="Gile G.H."/>
            <person name="Hirakawa Y."/>
            <person name="Hopkins J.F."/>
            <person name="Kuo A."/>
            <person name="Rensing S.A."/>
            <person name="Schmutz J."/>
            <person name="Symeonidi A."/>
            <person name="Elias M."/>
            <person name="Eveleigh R.J."/>
            <person name="Herman E.K."/>
            <person name="Klute M.J."/>
            <person name="Nakayama T."/>
            <person name="Obornik M."/>
            <person name="Reyes-Prieto A."/>
            <person name="Armbrust E.V."/>
            <person name="Aves S.J."/>
            <person name="Beiko R.G."/>
            <person name="Coutinho P."/>
            <person name="Dacks J.B."/>
            <person name="Durnford D.G."/>
            <person name="Fast N.M."/>
            <person name="Green B.R."/>
            <person name="Grisdale C.J."/>
            <person name="Hempel F."/>
            <person name="Henrissat B."/>
            <person name="Hoppner M.P."/>
            <person name="Ishida K."/>
            <person name="Kim E."/>
            <person name="Koreny L."/>
            <person name="Kroth P.G."/>
            <person name="Liu Y."/>
            <person name="Malik S.B."/>
            <person name="Maier U.G."/>
            <person name="McRose D."/>
            <person name="Mock T."/>
            <person name="Neilson J.A."/>
            <person name="Onodera N.T."/>
            <person name="Poole A.M."/>
            <person name="Pritham E.J."/>
            <person name="Richards T.A."/>
            <person name="Rocap G."/>
            <person name="Roy S.W."/>
            <person name="Sarai C."/>
            <person name="Schaack S."/>
            <person name="Shirato S."/>
            <person name="Slamovits C.H."/>
            <person name="Spencer D.F."/>
            <person name="Suzuki S."/>
            <person name="Worden A.Z."/>
            <person name="Zauner S."/>
            <person name="Barry K."/>
            <person name="Bell C."/>
            <person name="Bharti A.K."/>
            <person name="Crow J.A."/>
            <person name="Grimwood J."/>
            <person name="Kramer R."/>
            <person name="Lindquist E."/>
            <person name="Lucas S."/>
            <person name="Salamov A."/>
            <person name="McFadden G.I."/>
            <person name="Lane C.E."/>
            <person name="Keeling P.J."/>
            <person name="Gray M.W."/>
            <person name="Grigoriev I.V."/>
            <person name="Archibald J.M."/>
        </authorList>
    </citation>
    <scope>NUCLEOTIDE SEQUENCE</scope>
    <source>
        <strain evidence="3 5">CCMP2712</strain>
    </source>
</reference>
<sequence>MKNEEGAREGKEQAEDDCVIVSRTAEDASGVWNKVPQGRQGQQGASPSDGPQTPSGIWRFLPGGARNAFPGLLSASTHGSSKPTGQQASTGLKDAAAPLKFLGRDEWMCLIPLRVVAQEQKEEDGSRRFSVVSEGAFQLHLSGRKEGTVEVGEWSCRLYGPWGATLSERLFRFYNRFCPEKLGNVEKLSVEFGLGNEGVLNSMLMEAYGADLSSVTDENFSGGYFVARVRRIFPLTFLLEGVRDSEDEERVCSITFPTPMSKRSRFIESLEEQLQRMCDYRVEVDGQEVEAALQTDELAVEGRSEEYPGLIVNYAESSVPEKTGPLRVDEEGKSYYGVRIEAGGHQLASGLRTGSTWVAGQMVKGTDAFSKWIGPAAEEAKVSPGVQKALTYAQQGTEKLVDISCDIIGGLANIAAKGVSWGAEKVVQTETYKKWEKQPMGPRARAAKDVAKSTVSAVFSVGYGLKDAAHILLDKGLKDSVVLASHARWGQAAGDAARRSCESVLNLHYAAVTAGEFLTRGAVQVVGSLGRLMVLDAATKAVLTEDLKSGDVRIEGALLLNELKGFGGSSSVWNCYVCVARQQTIALYTPIVEQGVEKLADAGIKLSCLEEGGHKIVVEIERGSGAARGGEVEVGDVIIGVDGMSVQHMTVADVEALMIGAAGSFVRLQICKGKQMQVLADRVDELEEQQLDEDVMSKKEEEVDKPAVKEVKVERLHGRMADGFEQAVLEEAGDSSSTAPVEGGPSMSINASETSAAQGRKKEDLNKMSFMICNTRSGPAKLQRAILIQDVSKVSLLEPQEYGREHCFKLQIHSMKGVFAFQAADASLAQAWVQQILSMKEEYDELQKKAYFGKEPAQAQQPSS</sequence>
<proteinExistence type="predicted"/>
<evidence type="ECO:0000256" key="1">
    <source>
        <dbReference type="SAM" id="MobiDB-lite"/>
    </source>
</evidence>
<dbReference type="InterPro" id="IPR036034">
    <property type="entry name" value="PDZ_sf"/>
</dbReference>
<dbReference type="EMBL" id="JH993047">
    <property type="protein sequence ID" value="EKX38559.1"/>
    <property type="molecule type" value="Genomic_DNA"/>
</dbReference>
<feature type="compositionally biased region" description="Polar residues" evidence="1">
    <location>
        <begin position="747"/>
        <end position="757"/>
    </location>
</feature>
<dbReference type="GO" id="GO:0005886">
    <property type="term" value="C:plasma membrane"/>
    <property type="evidence" value="ECO:0007669"/>
    <property type="project" value="TreeGrafter"/>
</dbReference>
<feature type="region of interest" description="Disordered" evidence="1">
    <location>
        <begin position="730"/>
        <end position="761"/>
    </location>
</feature>
<dbReference type="Proteomes" id="UP000011087">
    <property type="component" value="Unassembled WGS sequence"/>
</dbReference>
<feature type="compositionally biased region" description="Polar residues" evidence="1">
    <location>
        <begin position="74"/>
        <end position="90"/>
    </location>
</feature>
<keyword evidence="5" id="KW-1185">Reference proteome</keyword>
<dbReference type="AlphaFoldDB" id="L1IRN0"/>
<dbReference type="SUPFAM" id="SSF50729">
    <property type="entry name" value="PH domain-like"/>
    <property type="match status" value="1"/>
</dbReference>
<evidence type="ECO:0000259" key="2">
    <source>
        <dbReference type="PROSITE" id="PS50106"/>
    </source>
</evidence>
<feature type="region of interest" description="Disordered" evidence="1">
    <location>
        <begin position="1"/>
        <end position="91"/>
    </location>
</feature>
<dbReference type="PaxDb" id="55529-EKX38559"/>
<feature type="domain" description="PDZ" evidence="2">
    <location>
        <begin position="603"/>
        <end position="658"/>
    </location>
</feature>
<dbReference type="SUPFAM" id="SSF50156">
    <property type="entry name" value="PDZ domain-like"/>
    <property type="match status" value="1"/>
</dbReference>
<gene>
    <name evidence="3" type="ORF">GUITHDRAFT_165189</name>
</gene>
<dbReference type="EnsemblProtists" id="EKX38559">
    <property type="protein sequence ID" value="EKX38559"/>
    <property type="gene ID" value="GUITHDRAFT_165189"/>
</dbReference>
<dbReference type="Gene3D" id="2.30.42.10">
    <property type="match status" value="1"/>
</dbReference>
<dbReference type="InterPro" id="IPR001478">
    <property type="entry name" value="PDZ"/>
</dbReference>
<protein>
    <recommendedName>
        <fullName evidence="2">PDZ domain-containing protein</fullName>
    </recommendedName>
</protein>
<dbReference type="PANTHER" id="PTHR21068:SF43">
    <property type="entry name" value="SPARTIN"/>
    <property type="match status" value="1"/>
</dbReference>
<reference evidence="5" key="2">
    <citation type="submission" date="2012-11" db="EMBL/GenBank/DDBJ databases">
        <authorList>
            <person name="Kuo A."/>
            <person name="Curtis B.A."/>
            <person name="Tanifuji G."/>
            <person name="Burki F."/>
            <person name="Gruber A."/>
            <person name="Irimia M."/>
            <person name="Maruyama S."/>
            <person name="Arias M.C."/>
            <person name="Ball S.G."/>
            <person name="Gile G.H."/>
            <person name="Hirakawa Y."/>
            <person name="Hopkins J.F."/>
            <person name="Rensing S.A."/>
            <person name="Schmutz J."/>
            <person name="Symeonidi A."/>
            <person name="Elias M."/>
            <person name="Eveleigh R.J."/>
            <person name="Herman E.K."/>
            <person name="Klute M.J."/>
            <person name="Nakayama T."/>
            <person name="Obornik M."/>
            <person name="Reyes-Prieto A."/>
            <person name="Armbrust E.V."/>
            <person name="Aves S.J."/>
            <person name="Beiko R.G."/>
            <person name="Coutinho P."/>
            <person name="Dacks J.B."/>
            <person name="Durnford D.G."/>
            <person name="Fast N.M."/>
            <person name="Green B.R."/>
            <person name="Grisdale C."/>
            <person name="Hempe F."/>
            <person name="Henrissat B."/>
            <person name="Hoppner M.P."/>
            <person name="Ishida K.-I."/>
            <person name="Kim E."/>
            <person name="Koreny L."/>
            <person name="Kroth P.G."/>
            <person name="Liu Y."/>
            <person name="Malik S.-B."/>
            <person name="Maier U.G."/>
            <person name="McRose D."/>
            <person name="Mock T."/>
            <person name="Neilson J.A."/>
            <person name="Onodera N.T."/>
            <person name="Poole A.M."/>
            <person name="Pritham E.J."/>
            <person name="Richards T.A."/>
            <person name="Rocap G."/>
            <person name="Roy S.W."/>
            <person name="Sarai C."/>
            <person name="Schaack S."/>
            <person name="Shirato S."/>
            <person name="Slamovits C.H."/>
            <person name="Spencer D.F."/>
            <person name="Suzuki S."/>
            <person name="Worden A.Z."/>
            <person name="Zauner S."/>
            <person name="Barry K."/>
            <person name="Bell C."/>
            <person name="Bharti A.K."/>
            <person name="Crow J.A."/>
            <person name="Grimwood J."/>
            <person name="Kramer R."/>
            <person name="Lindquist E."/>
            <person name="Lucas S."/>
            <person name="Salamov A."/>
            <person name="McFadden G.I."/>
            <person name="Lane C.E."/>
            <person name="Keeling P.J."/>
            <person name="Gray M.W."/>
            <person name="Grigoriev I.V."/>
            <person name="Archibald J.M."/>
        </authorList>
    </citation>
    <scope>NUCLEOTIDE SEQUENCE</scope>
    <source>
        <strain evidence="5">CCMP2712</strain>
    </source>
</reference>
<reference evidence="4" key="3">
    <citation type="submission" date="2015-06" db="UniProtKB">
        <authorList>
            <consortium name="EnsemblProtists"/>
        </authorList>
    </citation>
    <scope>IDENTIFICATION</scope>
</reference>
<dbReference type="Pfam" id="PF06911">
    <property type="entry name" value="Senescence"/>
    <property type="match status" value="1"/>
</dbReference>
<dbReference type="OrthoDB" id="20821at2759"/>
<dbReference type="CDD" id="cd00821">
    <property type="entry name" value="PH"/>
    <property type="match status" value="1"/>
</dbReference>
<name>L1IRN0_GUITC</name>
<dbReference type="SMART" id="SM00228">
    <property type="entry name" value="PDZ"/>
    <property type="match status" value="1"/>
</dbReference>
<dbReference type="HOGENOM" id="CLU_331639_0_0_1"/>
<dbReference type="PROSITE" id="PS50106">
    <property type="entry name" value="PDZ"/>
    <property type="match status" value="1"/>
</dbReference>
<evidence type="ECO:0000313" key="4">
    <source>
        <dbReference type="EnsemblProtists" id="EKX38559"/>
    </source>
</evidence>
<dbReference type="PANTHER" id="PTHR21068">
    <property type="entry name" value="SPARTIN"/>
    <property type="match status" value="1"/>
</dbReference>
<feature type="compositionally biased region" description="Basic and acidic residues" evidence="1">
    <location>
        <begin position="1"/>
        <end position="13"/>
    </location>
</feature>
<accession>L1IRN0</accession>
<evidence type="ECO:0000313" key="3">
    <source>
        <dbReference type="EMBL" id="EKX38559.1"/>
    </source>
</evidence>
<dbReference type="InterPro" id="IPR041489">
    <property type="entry name" value="PDZ_6"/>
</dbReference>
<dbReference type="InterPro" id="IPR045036">
    <property type="entry name" value="Spartin-like"/>
</dbReference>